<feature type="chain" id="PRO_5026226290" evidence="1">
    <location>
        <begin position="17"/>
        <end position="144"/>
    </location>
</feature>
<accession>A0A6G0WH02</accession>
<organism evidence="2 3">
    <name type="scientific">Aphanomyces euteiches</name>
    <dbReference type="NCBI Taxonomy" id="100861"/>
    <lineage>
        <taxon>Eukaryota</taxon>
        <taxon>Sar</taxon>
        <taxon>Stramenopiles</taxon>
        <taxon>Oomycota</taxon>
        <taxon>Saprolegniomycetes</taxon>
        <taxon>Saprolegniales</taxon>
        <taxon>Verrucalvaceae</taxon>
        <taxon>Aphanomyces</taxon>
    </lineage>
</organism>
<sequence length="144" mass="15329">MRLLTPLALAASAALAFQDSSNPRALDMASRRFVDVDRTLSEGKYENKISKRCSSIGAACGRVVGAVVAGTKAAFSKPGARGYDSKHYTRMERVKIASIAGGATGEMIGKNKGAKFGAKLGKAKDERIAQRKAANQAYIDNQYL</sequence>
<name>A0A6G0WH02_9STRA</name>
<dbReference type="AlphaFoldDB" id="A0A6G0WH02"/>
<reference evidence="2 3" key="1">
    <citation type="submission" date="2019-07" db="EMBL/GenBank/DDBJ databases">
        <title>Genomics analysis of Aphanomyces spp. identifies a new class of oomycete effector associated with host adaptation.</title>
        <authorList>
            <person name="Gaulin E."/>
        </authorList>
    </citation>
    <scope>NUCLEOTIDE SEQUENCE [LARGE SCALE GENOMIC DNA]</scope>
    <source>
        <strain evidence="2 3">ATCC 201684</strain>
    </source>
</reference>
<feature type="signal peptide" evidence="1">
    <location>
        <begin position="1"/>
        <end position="16"/>
    </location>
</feature>
<evidence type="ECO:0000313" key="2">
    <source>
        <dbReference type="EMBL" id="KAF0726424.1"/>
    </source>
</evidence>
<dbReference type="Proteomes" id="UP000481153">
    <property type="component" value="Unassembled WGS sequence"/>
</dbReference>
<evidence type="ECO:0000256" key="1">
    <source>
        <dbReference type="SAM" id="SignalP"/>
    </source>
</evidence>
<comment type="caution">
    <text evidence="2">The sequence shown here is derived from an EMBL/GenBank/DDBJ whole genome shotgun (WGS) entry which is preliminary data.</text>
</comment>
<evidence type="ECO:0000313" key="3">
    <source>
        <dbReference type="Proteomes" id="UP000481153"/>
    </source>
</evidence>
<gene>
    <name evidence="2" type="ORF">Ae201684_015312</name>
</gene>
<keyword evidence="1" id="KW-0732">Signal</keyword>
<protein>
    <submittedName>
        <fullName evidence="2">Uncharacterized protein</fullName>
    </submittedName>
</protein>
<keyword evidence="3" id="KW-1185">Reference proteome</keyword>
<proteinExistence type="predicted"/>
<dbReference type="VEuPathDB" id="FungiDB:AeMF1_014532"/>
<dbReference type="EMBL" id="VJMJ01000216">
    <property type="protein sequence ID" value="KAF0726424.1"/>
    <property type="molecule type" value="Genomic_DNA"/>
</dbReference>